<dbReference type="Proteomes" id="UP000692954">
    <property type="component" value="Unassembled WGS sequence"/>
</dbReference>
<name>A0A8S1RL27_9CILI</name>
<comment type="caution">
    <text evidence="1">The sequence shown here is derived from an EMBL/GenBank/DDBJ whole genome shotgun (WGS) entry which is preliminary data.</text>
</comment>
<accession>A0A8S1RL27</accession>
<dbReference type="EMBL" id="CAJJDN010000176">
    <property type="protein sequence ID" value="CAD8127455.1"/>
    <property type="molecule type" value="Genomic_DNA"/>
</dbReference>
<keyword evidence="2" id="KW-1185">Reference proteome</keyword>
<evidence type="ECO:0000313" key="2">
    <source>
        <dbReference type="Proteomes" id="UP000692954"/>
    </source>
</evidence>
<sequence>MQQCQVNFQPIYQNKVRQVLIILQSIQVKNCGFNIEKLKIIQSKAYIQKLDEIPIFSNLNYKIAICSLWRDAPLKEQIIFFSKIISQIQCLVINQTRGQM</sequence>
<dbReference type="AlphaFoldDB" id="A0A8S1RL27"/>
<organism evidence="1 2">
    <name type="scientific">Paramecium sonneborni</name>
    <dbReference type="NCBI Taxonomy" id="65129"/>
    <lineage>
        <taxon>Eukaryota</taxon>
        <taxon>Sar</taxon>
        <taxon>Alveolata</taxon>
        <taxon>Ciliophora</taxon>
        <taxon>Intramacronucleata</taxon>
        <taxon>Oligohymenophorea</taxon>
        <taxon>Peniculida</taxon>
        <taxon>Parameciidae</taxon>
        <taxon>Paramecium</taxon>
    </lineage>
</organism>
<protein>
    <submittedName>
        <fullName evidence="1">Uncharacterized protein</fullName>
    </submittedName>
</protein>
<evidence type="ECO:0000313" key="1">
    <source>
        <dbReference type="EMBL" id="CAD8127455.1"/>
    </source>
</evidence>
<proteinExistence type="predicted"/>
<gene>
    <name evidence="1" type="ORF">PSON_ATCC_30995.1.T1760105</name>
</gene>
<reference evidence="1" key="1">
    <citation type="submission" date="2021-01" db="EMBL/GenBank/DDBJ databases">
        <authorList>
            <consortium name="Genoscope - CEA"/>
            <person name="William W."/>
        </authorList>
    </citation>
    <scope>NUCLEOTIDE SEQUENCE</scope>
</reference>